<protein>
    <submittedName>
        <fullName evidence="1">Uncharacterized protein</fullName>
    </submittedName>
</protein>
<dbReference type="EMBL" id="UOFH01000014">
    <property type="protein sequence ID" value="VAW58505.1"/>
    <property type="molecule type" value="Genomic_DNA"/>
</dbReference>
<dbReference type="AlphaFoldDB" id="A0A3B0WR86"/>
<accession>A0A3B0WR86</accession>
<proteinExistence type="predicted"/>
<name>A0A3B0WR86_9ZZZZ</name>
<gene>
    <name evidence="1" type="ORF">MNBD_GAMMA08-2529</name>
</gene>
<evidence type="ECO:0000313" key="1">
    <source>
        <dbReference type="EMBL" id="VAW58505.1"/>
    </source>
</evidence>
<organism evidence="1">
    <name type="scientific">hydrothermal vent metagenome</name>
    <dbReference type="NCBI Taxonomy" id="652676"/>
    <lineage>
        <taxon>unclassified sequences</taxon>
        <taxon>metagenomes</taxon>
        <taxon>ecological metagenomes</taxon>
    </lineage>
</organism>
<reference evidence="1" key="1">
    <citation type="submission" date="2018-06" db="EMBL/GenBank/DDBJ databases">
        <authorList>
            <person name="Zhirakovskaya E."/>
        </authorList>
    </citation>
    <scope>NUCLEOTIDE SEQUENCE</scope>
</reference>
<sequence length="190" mass="21407">MLRIYKVIILAVISIALNACSTYEVLDEGGKSMMNSKGVYTLTNLHPDPKRSRLYAVNYQQGGLIPLCTEVTLLAANKKLIKFTTSETGQKYVYYYHKSAGEPLMDHLTQYFGRKCNTEKVKGMSKVDQDGIAKGIPINGMTRDGVILAMGYPPRHKTPSLDVDTWIYWKSRFGTMKVIFKDGKVSQIIR</sequence>